<evidence type="ECO:0000313" key="12">
    <source>
        <dbReference type="Proteomes" id="UP001293593"/>
    </source>
</evidence>
<dbReference type="EMBL" id="JAWXYG010000002">
    <property type="protein sequence ID" value="KAK4282993.1"/>
    <property type="molecule type" value="Genomic_DNA"/>
</dbReference>
<comment type="subcellular location">
    <subcellularLocation>
        <location evidence="1">Endoplasmic reticulum membrane</location>
        <topology evidence="1">Single-pass type I membrane protein</topology>
    </subcellularLocation>
</comment>
<feature type="chain" id="PRO_5042216511" description="ER membrane protein complex subunit 10" evidence="10">
    <location>
        <begin position="22"/>
        <end position="264"/>
    </location>
</feature>
<feature type="signal peptide" evidence="10">
    <location>
        <begin position="1"/>
        <end position="21"/>
    </location>
</feature>
<dbReference type="Pfam" id="PF21203">
    <property type="entry name" value="ECM10"/>
    <property type="match status" value="1"/>
</dbReference>
<evidence type="ECO:0000313" key="11">
    <source>
        <dbReference type="EMBL" id="KAK4282993.1"/>
    </source>
</evidence>
<keyword evidence="4" id="KW-0812">Transmembrane</keyword>
<dbReference type="GO" id="GO:0005789">
    <property type="term" value="C:endoplasmic reticulum membrane"/>
    <property type="evidence" value="ECO:0007669"/>
    <property type="project" value="UniProtKB-SubCell"/>
</dbReference>
<evidence type="ECO:0000256" key="4">
    <source>
        <dbReference type="ARBA" id="ARBA00022692"/>
    </source>
</evidence>
<evidence type="ECO:0000256" key="8">
    <source>
        <dbReference type="ARBA" id="ARBA00023136"/>
    </source>
</evidence>
<evidence type="ECO:0000256" key="3">
    <source>
        <dbReference type="ARBA" id="ARBA00020105"/>
    </source>
</evidence>
<dbReference type="PANTHER" id="PTHR21397">
    <property type="entry name" value="CHROMATIN COMPLEXES SUBUNIT BAP18-RELATED"/>
    <property type="match status" value="1"/>
</dbReference>
<dbReference type="PANTHER" id="PTHR21397:SF4">
    <property type="entry name" value="ER MEMBRANE PROTEIN COMPLEX SUBUNIT 10"/>
    <property type="match status" value="1"/>
</dbReference>
<evidence type="ECO:0000256" key="7">
    <source>
        <dbReference type="ARBA" id="ARBA00022989"/>
    </source>
</evidence>
<reference evidence="11" key="1">
    <citation type="submission" date="2023-10" db="EMBL/GenBank/DDBJ databases">
        <title>Chromosome-level genome of the transformable northern wattle, Acacia crassicarpa.</title>
        <authorList>
            <person name="Massaro I."/>
            <person name="Sinha N.R."/>
            <person name="Poethig S."/>
            <person name="Leichty A.R."/>
        </authorList>
    </citation>
    <scope>NUCLEOTIDE SEQUENCE</scope>
    <source>
        <strain evidence="11">Acra3RX</strain>
        <tissue evidence="11">Leaf</tissue>
    </source>
</reference>
<keyword evidence="8" id="KW-0472">Membrane</keyword>
<keyword evidence="6" id="KW-0256">Endoplasmic reticulum</keyword>
<dbReference type="CDD" id="cd22209">
    <property type="entry name" value="EMC10"/>
    <property type="match status" value="1"/>
</dbReference>
<evidence type="ECO:0000256" key="9">
    <source>
        <dbReference type="SAM" id="MobiDB-lite"/>
    </source>
</evidence>
<comment type="caution">
    <text evidence="11">The sequence shown here is derived from an EMBL/GenBank/DDBJ whole genome shotgun (WGS) entry which is preliminary data.</text>
</comment>
<keyword evidence="7" id="KW-1133">Transmembrane helix</keyword>
<organism evidence="11 12">
    <name type="scientific">Acacia crassicarpa</name>
    <name type="common">northern wattle</name>
    <dbReference type="NCBI Taxonomy" id="499986"/>
    <lineage>
        <taxon>Eukaryota</taxon>
        <taxon>Viridiplantae</taxon>
        <taxon>Streptophyta</taxon>
        <taxon>Embryophyta</taxon>
        <taxon>Tracheophyta</taxon>
        <taxon>Spermatophyta</taxon>
        <taxon>Magnoliopsida</taxon>
        <taxon>eudicotyledons</taxon>
        <taxon>Gunneridae</taxon>
        <taxon>Pentapetalae</taxon>
        <taxon>rosids</taxon>
        <taxon>fabids</taxon>
        <taxon>Fabales</taxon>
        <taxon>Fabaceae</taxon>
        <taxon>Caesalpinioideae</taxon>
        <taxon>mimosoid clade</taxon>
        <taxon>Acacieae</taxon>
        <taxon>Acacia</taxon>
    </lineage>
</organism>
<evidence type="ECO:0000256" key="1">
    <source>
        <dbReference type="ARBA" id="ARBA00004115"/>
    </source>
</evidence>
<protein>
    <recommendedName>
        <fullName evidence="3">ER membrane protein complex subunit 10</fullName>
    </recommendedName>
</protein>
<gene>
    <name evidence="11" type="ORF">QN277_014294</name>
</gene>
<evidence type="ECO:0000256" key="5">
    <source>
        <dbReference type="ARBA" id="ARBA00022729"/>
    </source>
</evidence>
<comment type="similarity">
    <text evidence="2">Belongs to the EMC10 family.</text>
</comment>
<evidence type="ECO:0000256" key="6">
    <source>
        <dbReference type="ARBA" id="ARBA00022824"/>
    </source>
</evidence>
<proteinExistence type="inferred from homology"/>
<dbReference type="Proteomes" id="UP001293593">
    <property type="component" value="Unassembled WGS sequence"/>
</dbReference>
<accession>A0AAE1TFC7</accession>
<name>A0AAE1TFC7_9FABA</name>
<evidence type="ECO:0000256" key="2">
    <source>
        <dbReference type="ARBA" id="ARBA00007695"/>
    </source>
</evidence>
<feature type="region of interest" description="Disordered" evidence="9">
    <location>
        <begin position="245"/>
        <end position="264"/>
    </location>
</feature>
<sequence length="264" mass="29188">MSVIQLVLAFTVSLFLVSSLAFESDELLIDDEEFGLEGGLTRPQSPPPTATTTSRKRFSESGSDSKIQFNLEHAFGDSQFSGAGNFSSRLKIWNHGGQKLLQEDDFYRIRLPSNVLSPPGRDYIISSVKARCLTGEGLEENFVIHMEGLSIVAVNYGAPGACPYPRQLKLPARWSFRSHTVLRNSEQAPRAPIFSEDVGGEDAEGEIVMPPERSFWAKYWMYLIPLGLIVMNAITQAMNMPEEQAAGQAGAETQRGTNSAVRRR</sequence>
<evidence type="ECO:0000256" key="10">
    <source>
        <dbReference type="SAM" id="SignalP"/>
    </source>
</evidence>
<keyword evidence="5 10" id="KW-0732">Signal</keyword>
<keyword evidence="12" id="KW-1185">Reference proteome</keyword>
<feature type="compositionally biased region" description="Low complexity" evidence="9">
    <location>
        <begin position="245"/>
        <end position="257"/>
    </location>
</feature>
<dbReference type="AlphaFoldDB" id="A0AAE1TFC7"/>
<feature type="region of interest" description="Disordered" evidence="9">
    <location>
        <begin position="38"/>
        <end position="62"/>
    </location>
</feature>